<evidence type="ECO:0000256" key="1">
    <source>
        <dbReference type="ARBA" id="ARBA00007191"/>
    </source>
</evidence>
<evidence type="ECO:0000313" key="4">
    <source>
        <dbReference type="EMBL" id="OBT97601.1"/>
    </source>
</evidence>
<dbReference type="STRING" id="342668.A0A1B8GP72"/>
<name>A0A1B8GP72_9PEZI</name>
<evidence type="ECO:0000313" key="5">
    <source>
        <dbReference type="Proteomes" id="UP000091956"/>
    </source>
</evidence>
<dbReference type="AlphaFoldDB" id="A0A1B8GP72"/>
<dbReference type="OrthoDB" id="9985637at2759"/>
<sequence length="139" mass="14811">MAQSLPLGTGSNSSDQFIESLDRLSKKTGVLATIVLDRTSGSILNTSGTLSSIRSTSGSSQSVPAAVPDDASSGPKDQNGVDELAGMVWNYMNATKDLVQGLDEQDEVKLLRLRTKKYELVIVPDSKYLLVVVHETPSA</sequence>
<protein>
    <recommendedName>
        <fullName evidence="3">Roadblock/LAMTOR2 domain-containing protein</fullName>
    </recommendedName>
</protein>
<dbReference type="SUPFAM" id="SSF103196">
    <property type="entry name" value="Roadblock/LC7 domain"/>
    <property type="match status" value="1"/>
</dbReference>
<comment type="similarity">
    <text evidence="1">Belongs to the GAMAD family.</text>
</comment>
<dbReference type="InterPro" id="IPR004942">
    <property type="entry name" value="Roadblock/LAMTOR2_dom"/>
</dbReference>
<organism evidence="4 5">
    <name type="scientific">Pseudogymnoascus verrucosus</name>
    <dbReference type="NCBI Taxonomy" id="342668"/>
    <lineage>
        <taxon>Eukaryota</taxon>
        <taxon>Fungi</taxon>
        <taxon>Dikarya</taxon>
        <taxon>Ascomycota</taxon>
        <taxon>Pezizomycotina</taxon>
        <taxon>Leotiomycetes</taxon>
        <taxon>Thelebolales</taxon>
        <taxon>Thelebolaceae</taxon>
        <taxon>Pseudogymnoascus</taxon>
    </lineage>
</organism>
<dbReference type="GeneID" id="28837967"/>
<dbReference type="EMBL" id="KV460221">
    <property type="protein sequence ID" value="OBT97601.1"/>
    <property type="molecule type" value="Genomic_DNA"/>
</dbReference>
<dbReference type="Proteomes" id="UP000091956">
    <property type="component" value="Unassembled WGS sequence"/>
</dbReference>
<reference evidence="4 5" key="1">
    <citation type="submission" date="2016-03" db="EMBL/GenBank/DDBJ databases">
        <title>Comparative genomics of Pseudogymnoascus destructans, the fungus causing white-nose syndrome of bats.</title>
        <authorList>
            <person name="Palmer J.M."/>
            <person name="Drees K.P."/>
            <person name="Foster J.T."/>
            <person name="Lindner D.L."/>
        </authorList>
    </citation>
    <scope>NUCLEOTIDE SEQUENCE [LARGE SCALE GENOMIC DNA]</scope>
    <source>
        <strain evidence="4 5">UAMH 10579</strain>
    </source>
</reference>
<feature type="region of interest" description="Disordered" evidence="2">
    <location>
        <begin position="42"/>
        <end position="81"/>
    </location>
</feature>
<dbReference type="Gene3D" id="3.30.450.30">
    <property type="entry name" value="Dynein light chain 2a, cytoplasmic"/>
    <property type="match status" value="1"/>
</dbReference>
<feature type="compositionally biased region" description="Low complexity" evidence="2">
    <location>
        <begin position="46"/>
        <end position="62"/>
    </location>
</feature>
<evidence type="ECO:0000259" key="3">
    <source>
        <dbReference type="SMART" id="SM00960"/>
    </source>
</evidence>
<reference evidence="5" key="2">
    <citation type="journal article" date="2018" name="Nat. Commun.">
        <title>Extreme sensitivity to ultraviolet light in the fungal pathogen causing white-nose syndrome of bats.</title>
        <authorList>
            <person name="Palmer J.M."/>
            <person name="Drees K.P."/>
            <person name="Foster J.T."/>
            <person name="Lindner D.L."/>
        </authorList>
    </citation>
    <scope>NUCLEOTIDE SEQUENCE [LARGE SCALE GENOMIC DNA]</scope>
    <source>
        <strain evidence="5">UAMH 10579</strain>
    </source>
</reference>
<gene>
    <name evidence="4" type="ORF">VE01_04581</name>
</gene>
<dbReference type="SMART" id="SM00960">
    <property type="entry name" value="Robl_LC7"/>
    <property type="match status" value="1"/>
</dbReference>
<evidence type="ECO:0000256" key="2">
    <source>
        <dbReference type="SAM" id="MobiDB-lite"/>
    </source>
</evidence>
<dbReference type="RefSeq" id="XP_018131334.1">
    <property type="nucleotide sequence ID" value="XM_018274052.2"/>
</dbReference>
<dbReference type="PANTHER" id="PTHR10779">
    <property type="entry name" value="DYNEIN LIGHT CHAIN ROADBLOCK"/>
    <property type="match status" value="1"/>
</dbReference>
<keyword evidence="5" id="KW-1185">Reference proteome</keyword>
<accession>A0A1B8GP72</accession>
<proteinExistence type="inferred from homology"/>
<feature type="domain" description="Roadblock/LAMTOR2" evidence="3">
    <location>
        <begin position="20"/>
        <end position="134"/>
    </location>
</feature>